<keyword evidence="6" id="KW-0016">Alginate biosynthesis</keyword>
<dbReference type="UniPathway" id="UPA00286"/>
<evidence type="ECO:0000256" key="2">
    <source>
        <dbReference type="ARBA" id="ARBA00005182"/>
    </source>
</evidence>
<keyword evidence="5" id="KW-0574">Periplasm</keyword>
<evidence type="ECO:0000313" key="8">
    <source>
        <dbReference type="EMBL" id="PYE78230.1"/>
    </source>
</evidence>
<name>A0A318SU73_9BURK</name>
<dbReference type="GO" id="GO:0042121">
    <property type="term" value="P:alginic acid biosynthetic process"/>
    <property type="evidence" value="ECO:0007669"/>
    <property type="project" value="UniProtKB-UniPathway"/>
</dbReference>
<dbReference type="Proteomes" id="UP000247540">
    <property type="component" value="Unassembled WGS sequence"/>
</dbReference>
<dbReference type="Pfam" id="PF16822">
    <property type="entry name" value="ALGX"/>
    <property type="match status" value="1"/>
</dbReference>
<evidence type="ECO:0000256" key="1">
    <source>
        <dbReference type="ARBA" id="ARBA00004418"/>
    </source>
</evidence>
<evidence type="ECO:0000256" key="5">
    <source>
        <dbReference type="ARBA" id="ARBA00022764"/>
    </source>
</evidence>
<proteinExistence type="predicted"/>
<evidence type="ECO:0000256" key="3">
    <source>
        <dbReference type="ARBA" id="ARBA00022679"/>
    </source>
</evidence>
<comment type="caution">
    <text evidence="8">The sequence shown here is derived from an EMBL/GenBank/DDBJ whole genome shotgun (WGS) entry which is preliminary data.</text>
</comment>
<dbReference type="GO" id="GO:0016740">
    <property type="term" value="F:transferase activity"/>
    <property type="evidence" value="ECO:0007669"/>
    <property type="project" value="UniProtKB-KW"/>
</dbReference>
<keyword evidence="4" id="KW-0732">Signal</keyword>
<reference evidence="8 9" key="1">
    <citation type="submission" date="2018-06" db="EMBL/GenBank/DDBJ databases">
        <title>Genomic Encyclopedia of Type Strains, Phase III (KMG-III): the genomes of soil and plant-associated and newly described type strains.</title>
        <authorList>
            <person name="Whitman W."/>
        </authorList>
    </citation>
    <scope>NUCLEOTIDE SEQUENCE [LARGE SCALE GENOMIC DNA]</scope>
    <source>
        <strain evidence="8 9">CECT 7646</strain>
    </source>
</reference>
<evidence type="ECO:0000256" key="4">
    <source>
        <dbReference type="ARBA" id="ARBA00022729"/>
    </source>
</evidence>
<keyword evidence="3 8" id="KW-0808">Transferase</keyword>
<dbReference type="SUPFAM" id="SSF52266">
    <property type="entry name" value="SGNH hydrolase"/>
    <property type="match status" value="1"/>
</dbReference>
<dbReference type="AlphaFoldDB" id="A0A318SU73"/>
<comment type="subcellular location">
    <subcellularLocation>
        <location evidence="1">Periplasm</location>
    </subcellularLocation>
</comment>
<organism evidence="8 9">
    <name type="scientific">Xylophilus ampelinus</name>
    <dbReference type="NCBI Taxonomy" id="54067"/>
    <lineage>
        <taxon>Bacteria</taxon>
        <taxon>Pseudomonadati</taxon>
        <taxon>Pseudomonadota</taxon>
        <taxon>Betaproteobacteria</taxon>
        <taxon>Burkholderiales</taxon>
        <taxon>Xylophilus</taxon>
    </lineage>
</organism>
<dbReference type="InterPro" id="IPR031811">
    <property type="entry name" value="ALGX/ALGJ_SGNH-like"/>
</dbReference>
<dbReference type="EMBL" id="QJTC01000008">
    <property type="protein sequence ID" value="PYE78230.1"/>
    <property type="molecule type" value="Genomic_DNA"/>
</dbReference>
<protein>
    <submittedName>
        <fullName evidence="8">Alginate O-acetyltransferase complex protein AlgJ</fullName>
    </submittedName>
</protein>
<evidence type="ECO:0000313" key="9">
    <source>
        <dbReference type="Proteomes" id="UP000247540"/>
    </source>
</evidence>
<feature type="domain" description="AlgX/AlgJ SGNH hydrolase-like" evidence="7">
    <location>
        <begin position="36"/>
        <end position="304"/>
    </location>
</feature>
<dbReference type="GO" id="GO:0042597">
    <property type="term" value="C:periplasmic space"/>
    <property type="evidence" value="ECO:0007669"/>
    <property type="project" value="UniProtKB-SubCell"/>
</dbReference>
<accession>A0A318SU73</accession>
<comment type="pathway">
    <text evidence="2">Glycan biosynthesis; alginate biosynthesis.</text>
</comment>
<evidence type="ECO:0000256" key="6">
    <source>
        <dbReference type="ARBA" id="ARBA00022841"/>
    </source>
</evidence>
<sequence length="315" mass="34061">MRGISSALALAPQARVAAKAERIASWIVLGDLGPQVRQGCRGWLFLAEEFAVRSGAEEAVRQRVALAMRLRKALDLQGIRLVMVLVPDKSRIEAQHLCHISRPARLEQRTDTWANRMREAGIPLVDLTPLLHERARRGIQTFYRTDTHWNEEGASVSAAAVADAVQATGGPPMPRRCFEIARTAARPRLGDLVRLAGIEELPARLLPAAEVVSSSSSAPCADAKGGMSSADDLFGDSDLPTVALVGTSFSTNSNFVGFLSRSLGTSVPSFALDGGNFSGSIDAYLQSTTFKESPPRLLIWEIPERTLDLPLTPRP</sequence>
<keyword evidence="9" id="KW-1185">Reference proteome</keyword>
<evidence type="ECO:0000259" key="7">
    <source>
        <dbReference type="Pfam" id="PF16822"/>
    </source>
</evidence>
<gene>
    <name evidence="8" type="ORF">DFQ15_10819</name>
</gene>